<evidence type="ECO:0000256" key="6">
    <source>
        <dbReference type="ARBA" id="ARBA00023012"/>
    </source>
</evidence>
<keyword evidence="4 9" id="KW-0808">Transferase</keyword>
<keyword evidence="6" id="KW-0902">Two-component regulatory system</keyword>
<dbReference type="InterPro" id="IPR036097">
    <property type="entry name" value="HisK_dim/P_sf"/>
</dbReference>
<dbReference type="PANTHER" id="PTHR43711">
    <property type="entry name" value="TWO-COMPONENT HISTIDINE KINASE"/>
    <property type="match status" value="1"/>
</dbReference>
<evidence type="ECO:0000256" key="7">
    <source>
        <dbReference type="SAM" id="Phobius"/>
    </source>
</evidence>
<reference evidence="9 10" key="1">
    <citation type="journal article" date="2013" name="Environ. Microbiol.">
        <title>Complete genome, catabolic sub-proteomes and key-metabolites of Desulfobacula toluolica Tol2, a marine, aromatic compound-degrading, sulfate-reducing bacterium.</title>
        <authorList>
            <person name="Wohlbrand L."/>
            <person name="Jacob J.H."/>
            <person name="Kube M."/>
            <person name="Mussmann M."/>
            <person name="Jarling R."/>
            <person name="Beck A."/>
            <person name="Amann R."/>
            <person name="Wilkes H."/>
            <person name="Reinhardt R."/>
            <person name="Rabus R."/>
        </authorList>
    </citation>
    <scope>NUCLEOTIDE SEQUENCE [LARGE SCALE GENOMIC DNA]</scope>
    <source>
        <strain evidence="10">DSM 7467 / Tol2</strain>
    </source>
</reference>
<dbReference type="EC" id="2.7.13.3" evidence="2"/>
<dbReference type="SMART" id="SM00387">
    <property type="entry name" value="HATPase_c"/>
    <property type="match status" value="1"/>
</dbReference>
<feature type="domain" description="Histidine kinase" evidence="8">
    <location>
        <begin position="163"/>
        <end position="372"/>
    </location>
</feature>
<keyword evidence="5 9" id="KW-0418">Kinase</keyword>
<dbReference type="Pfam" id="PF00512">
    <property type="entry name" value="HisKA"/>
    <property type="match status" value="1"/>
</dbReference>
<feature type="transmembrane region" description="Helical" evidence="7">
    <location>
        <begin position="87"/>
        <end position="109"/>
    </location>
</feature>
<dbReference type="InterPro" id="IPR003594">
    <property type="entry name" value="HATPase_dom"/>
</dbReference>
<dbReference type="Proteomes" id="UP000007347">
    <property type="component" value="Chromosome"/>
</dbReference>
<dbReference type="STRING" id="651182.TOL2_C39660"/>
<evidence type="ECO:0000259" key="8">
    <source>
        <dbReference type="PROSITE" id="PS50109"/>
    </source>
</evidence>
<dbReference type="InterPro" id="IPR005467">
    <property type="entry name" value="His_kinase_dom"/>
</dbReference>
<feature type="transmembrane region" description="Helical" evidence="7">
    <location>
        <begin position="12"/>
        <end position="31"/>
    </location>
</feature>
<keyword evidence="10" id="KW-1185">Reference proteome</keyword>
<evidence type="ECO:0000256" key="4">
    <source>
        <dbReference type="ARBA" id="ARBA00022679"/>
    </source>
</evidence>
<evidence type="ECO:0000256" key="2">
    <source>
        <dbReference type="ARBA" id="ARBA00012438"/>
    </source>
</evidence>
<dbReference type="InterPro" id="IPR004358">
    <property type="entry name" value="Sig_transdc_His_kin-like_C"/>
</dbReference>
<evidence type="ECO:0000313" key="10">
    <source>
        <dbReference type="Proteomes" id="UP000007347"/>
    </source>
</evidence>
<dbReference type="PRINTS" id="PR00344">
    <property type="entry name" value="BCTRLSENSOR"/>
</dbReference>
<keyword evidence="7" id="KW-1133">Transmembrane helix</keyword>
<dbReference type="Pfam" id="PF02518">
    <property type="entry name" value="HATPase_c"/>
    <property type="match status" value="1"/>
</dbReference>
<keyword evidence="7" id="KW-0812">Transmembrane</keyword>
<dbReference type="SMART" id="SM00388">
    <property type="entry name" value="HisKA"/>
    <property type="match status" value="1"/>
</dbReference>
<name>K0NKN8_DESTT</name>
<accession>K0NKN8</accession>
<evidence type="ECO:0000256" key="1">
    <source>
        <dbReference type="ARBA" id="ARBA00000085"/>
    </source>
</evidence>
<dbReference type="PROSITE" id="PS50109">
    <property type="entry name" value="HIS_KIN"/>
    <property type="match status" value="1"/>
</dbReference>
<keyword evidence="7" id="KW-0472">Membrane</keyword>
<sequence>MPVFAMKPNVKIILFFLLTAFVAVLGILHTLTPGHMIFFHDTYRRLSYFPITIGAILFGIRGGIVLAVLSCMAFVPHLYMFWARGPQAYYSELSEIVFYLAAGGVVGLISSRENKLREKYKTLSEKLAGSYKRLHEQAFQLVKAEQQLGQSQKLSMLGHVSASLAHEIKNPLASIKGAAEILADEVPQGHPKHEFIEIMRLEIARLNNSVEDVLTYCRGSQHQDRGKKQTVEKIVNRVVALLEAKIKEKFIGVDIRPKPSIRPFLTNEAAMIQVLMNIIINAIDAVEKNGRILVDIGDYEQGCLIKICDDGPGIDEAMVTKVFESFVSFKEGGTGLGLSISKRIVESLGGKISVEKSELGGAGFLIFLPEKTFLNNGHG</sequence>
<evidence type="ECO:0000313" key="9">
    <source>
        <dbReference type="EMBL" id="CCK82121.1"/>
    </source>
</evidence>
<proteinExistence type="predicted"/>
<evidence type="ECO:0000256" key="5">
    <source>
        <dbReference type="ARBA" id="ARBA00022777"/>
    </source>
</evidence>
<dbReference type="AlphaFoldDB" id="K0NKN8"/>
<protein>
    <recommendedName>
        <fullName evidence="2">histidine kinase</fullName>
        <ecNumber evidence="2">2.7.13.3</ecNumber>
    </recommendedName>
</protein>
<dbReference type="HOGENOM" id="CLU_000445_114_39_7"/>
<dbReference type="GO" id="GO:0000155">
    <property type="term" value="F:phosphorelay sensor kinase activity"/>
    <property type="evidence" value="ECO:0007669"/>
    <property type="project" value="InterPro"/>
</dbReference>
<dbReference type="Gene3D" id="3.30.565.10">
    <property type="entry name" value="Histidine kinase-like ATPase, C-terminal domain"/>
    <property type="match status" value="1"/>
</dbReference>
<feature type="transmembrane region" description="Helical" evidence="7">
    <location>
        <begin position="51"/>
        <end position="75"/>
    </location>
</feature>
<evidence type="ECO:0000256" key="3">
    <source>
        <dbReference type="ARBA" id="ARBA00022553"/>
    </source>
</evidence>
<gene>
    <name evidence="9" type="primary">zraS2</name>
    <name evidence="9" type="ordered locus">TOL2_C39660</name>
</gene>
<dbReference type="CDD" id="cd00082">
    <property type="entry name" value="HisKA"/>
    <property type="match status" value="1"/>
</dbReference>
<organism evidence="9 10">
    <name type="scientific">Desulfobacula toluolica (strain DSM 7467 / Tol2)</name>
    <dbReference type="NCBI Taxonomy" id="651182"/>
    <lineage>
        <taxon>Bacteria</taxon>
        <taxon>Pseudomonadati</taxon>
        <taxon>Thermodesulfobacteriota</taxon>
        <taxon>Desulfobacteria</taxon>
        <taxon>Desulfobacterales</taxon>
        <taxon>Desulfobacteraceae</taxon>
        <taxon>Desulfobacula</taxon>
    </lineage>
</organism>
<comment type="catalytic activity">
    <reaction evidence="1">
        <text>ATP + protein L-histidine = ADP + protein N-phospho-L-histidine.</text>
        <dbReference type="EC" id="2.7.13.3"/>
    </reaction>
</comment>
<dbReference type="SUPFAM" id="SSF55874">
    <property type="entry name" value="ATPase domain of HSP90 chaperone/DNA topoisomerase II/histidine kinase"/>
    <property type="match status" value="1"/>
</dbReference>
<dbReference type="PANTHER" id="PTHR43711:SF1">
    <property type="entry name" value="HISTIDINE KINASE 1"/>
    <property type="match status" value="1"/>
</dbReference>
<keyword evidence="3" id="KW-0597">Phosphoprotein</keyword>
<dbReference type="InterPro" id="IPR003661">
    <property type="entry name" value="HisK_dim/P_dom"/>
</dbReference>
<dbReference type="Gene3D" id="1.10.287.130">
    <property type="match status" value="1"/>
</dbReference>
<dbReference type="EMBL" id="FO203503">
    <property type="protein sequence ID" value="CCK82121.1"/>
    <property type="molecule type" value="Genomic_DNA"/>
</dbReference>
<dbReference type="InterPro" id="IPR050736">
    <property type="entry name" value="Sensor_HK_Regulatory"/>
</dbReference>
<dbReference type="InterPro" id="IPR036890">
    <property type="entry name" value="HATPase_C_sf"/>
</dbReference>
<dbReference type="SUPFAM" id="SSF47384">
    <property type="entry name" value="Homodimeric domain of signal transducing histidine kinase"/>
    <property type="match status" value="1"/>
</dbReference>
<dbReference type="KEGG" id="dto:TOL2_C39660"/>